<accession>A0A5E4EVU4</accession>
<proteinExistence type="predicted"/>
<evidence type="ECO:0000313" key="2">
    <source>
        <dbReference type="Proteomes" id="UP000327085"/>
    </source>
</evidence>
<evidence type="ECO:0000313" key="1">
    <source>
        <dbReference type="EMBL" id="VVA19280.1"/>
    </source>
</evidence>
<dbReference type="Gramene" id="VVA19280">
    <property type="protein sequence ID" value="VVA19280"/>
    <property type="gene ID" value="Prudul26B012189"/>
</dbReference>
<dbReference type="InParanoid" id="A0A5E4EVU4"/>
<gene>
    <name evidence="1" type="ORF">ALMOND_2B012189</name>
</gene>
<reference evidence="2" key="1">
    <citation type="journal article" date="2020" name="Plant J.">
        <title>Transposons played a major role in the diversification between the closely related almond and peach genomes: results from the almond genome sequence.</title>
        <authorList>
            <person name="Alioto T."/>
            <person name="Alexiou K.G."/>
            <person name="Bardil A."/>
            <person name="Barteri F."/>
            <person name="Castanera R."/>
            <person name="Cruz F."/>
            <person name="Dhingra A."/>
            <person name="Duval H."/>
            <person name="Fernandez I Marti A."/>
            <person name="Frias L."/>
            <person name="Galan B."/>
            <person name="Garcia J.L."/>
            <person name="Howad W."/>
            <person name="Gomez-Garrido J."/>
            <person name="Gut M."/>
            <person name="Julca I."/>
            <person name="Morata J."/>
            <person name="Puigdomenech P."/>
            <person name="Ribeca P."/>
            <person name="Rubio Cabetas M.J."/>
            <person name="Vlasova A."/>
            <person name="Wirthensohn M."/>
            <person name="Garcia-Mas J."/>
            <person name="Gabaldon T."/>
            <person name="Casacuberta J.M."/>
            <person name="Arus P."/>
        </authorList>
    </citation>
    <scope>NUCLEOTIDE SEQUENCE [LARGE SCALE GENOMIC DNA]</scope>
    <source>
        <strain evidence="2">cv. Texas</strain>
    </source>
</reference>
<dbReference type="AlphaFoldDB" id="A0A5E4EVU4"/>
<dbReference type="Proteomes" id="UP000327085">
    <property type="component" value="Chromosome 5"/>
</dbReference>
<sequence>MGSINAGGGRGFSTAVTARSRWIRYFGKSCWNNNYWHPYKDNRLRMKGMEMLSCSQLQKSIPAEVQAAGPDDEPVVNSSIFRGFLVLPPNQMSSYASDPVTSFAV</sequence>
<dbReference type="EMBL" id="CABIKO010000035">
    <property type="protein sequence ID" value="VVA19280.1"/>
    <property type="molecule type" value="Genomic_DNA"/>
</dbReference>
<organism evidence="1 2">
    <name type="scientific">Prunus dulcis</name>
    <name type="common">Almond</name>
    <name type="synonym">Amygdalus dulcis</name>
    <dbReference type="NCBI Taxonomy" id="3755"/>
    <lineage>
        <taxon>Eukaryota</taxon>
        <taxon>Viridiplantae</taxon>
        <taxon>Streptophyta</taxon>
        <taxon>Embryophyta</taxon>
        <taxon>Tracheophyta</taxon>
        <taxon>Spermatophyta</taxon>
        <taxon>Magnoliopsida</taxon>
        <taxon>eudicotyledons</taxon>
        <taxon>Gunneridae</taxon>
        <taxon>Pentapetalae</taxon>
        <taxon>rosids</taxon>
        <taxon>fabids</taxon>
        <taxon>Rosales</taxon>
        <taxon>Rosaceae</taxon>
        <taxon>Amygdaloideae</taxon>
        <taxon>Amygdaleae</taxon>
        <taxon>Prunus</taxon>
    </lineage>
</organism>
<name>A0A5E4EVU4_PRUDU</name>
<protein>
    <submittedName>
        <fullName evidence="1">Uncharacterized protein</fullName>
    </submittedName>
</protein>